<dbReference type="RefSeq" id="WP_382361174.1">
    <property type="nucleotide sequence ID" value="NZ_JBHLWV010000012.1"/>
</dbReference>
<evidence type="ECO:0000256" key="6">
    <source>
        <dbReference type="ARBA" id="ARBA00023136"/>
    </source>
</evidence>
<keyword evidence="10" id="KW-1185">Reference proteome</keyword>
<evidence type="ECO:0000256" key="2">
    <source>
        <dbReference type="ARBA" id="ARBA00022475"/>
    </source>
</evidence>
<dbReference type="InterPro" id="IPR018584">
    <property type="entry name" value="GT87"/>
</dbReference>
<evidence type="ECO:0000313" key="10">
    <source>
        <dbReference type="Proteomes" id="UP001589783"/>
    </source>
</evidence>
<comment type="similarity">
    <text evidence="7">Belongs to the glycosyltransferase 87 family.</text>
</comment>
<dbReference type="EMBL" id="JBHLWV010000012">
    <property type="protein sequence ID" value="MFC0313978.1"/>
    <property type="molecule type" value="Genomic_DNA"/>
</dbReference>
<name>A0ABV6H7L1_9ACTN</name>
<evidence type="ECO:0000256" key="8">
    <source>
        <dbReference type="SAM" id="Phobius"/>
    </source>
</evidence>
<evidence type="ECO:0000256" key="7">
    <source>
        <dbReference type="ARBA" id="ARBA00024033"/>
    </source>
</evidence>
<feature type="transmembrane region" description="Helical" evidence="8">
    <location>
        <begin position="87"/>
        <end position="107"/>
    </location>
</feature>
<evidence type="ECO:0000313" key="9">
    <source>
        <dbReference type="EMBL" id="MFC0313978.1"/>
    </source>
</evidence>
<dbReference type="Proteomes" id="UP001589783">
    <property type="component" value="Unassembled WGS sequence"/>
</dbReference>
<keyword evidence="5 8" id="KW-1133">Transmembrane helix</keyword>
<evidence type="ECO:0000256" key="1">
    <source>
        <dbReference type="ARBA" id="ARBA00004651"/>
    </source>
</evidence>
<comment type="subcellular location">
    <subcellularLocation>
        <location evidence="1">Cell membrane</location>
        <topology evidence="1">Multi-pass membrane protein</topology>
    </subcellularLocation>
</comment>
<organism evidence="9 10">
    <name type="scientific">Gordonia phosphorivorans</name>
    <dbReference type="NCBI Taxonomy" id="1056982"/>
    <lineage>
        <taxon>Bacteria</taxon>
        <taxon>Bacillati</taxon>
        <taxon>Actinomycetota</taxon>
        <taxon>Actinomycetes</taxon>
        <taxon>Mycobacteriales</taxon>
        <taxon>Gordoniaceae</taxon>
        <taxon>Gordonia</taxon>
    </lineage>
</organism>
<feature type="transmembrane region" description="Helical" evidence="8">
    <location>
        <begin position="170"/>
        <end position="189"/>
    </location>
</feature>
<sequence>MTASRGRLLVAAAAAALLASLLLGVIVGFGHGHIDLDVYRAGAQALLDDVDLYAAWFPVRDIYLPFTYPPLAAVVFAPFAMLPAATAAVVMTSLSLLALAGTVWLVLSRLRPTLDRTVALGLTLLGTAGAVQLEPVAETLGFGQVNLILMFLVTADLLVDAPWWPRGLLIGLAAAVKLTPAAFGLYFLLARDLRAALTLVVTAAGATAVGFALAWSDSLQYWFGGVLSGTDRIGTPYFSSNQSWKGVLARVAPDASTALWLIGAVLAVVSAAVLMARLLRAGRAPEAMIVNALAVLVCSPVSWSHHWVWIVPALVIAIDAAVRGPHRVVRTAVTAAVAVIFAIGPHWQVPHRGPELDWSWWQHPIGDAYWLIAVAVLLAGVACYRPTVTAAA</sequence>
<evidence type="ECO:0000256" key="4">
    <source>
        <dbReference type="ARBA" id="ARBA00022692"/>
    </source>
</evidence>
<feature type="transmembrane region" description="Helical" evidence="8">
    <location>
        <begin position="328"/>
        <end position="348"/>
    </location>
</feature>
<comment type="caution">
    <text evidence="9">The sequence shown here is derived from an EMBL/GenBank/DDBJ whole genome shotgun (WGS) entry which is preliminary data.</text>
</comment>
<feature type="transmembrane region" description="Helical" evidence="8">
    <location>
        <begin position="258"/>
        <end position="279"/>
    </location>
</feature>
<accession>A0ABV6H7L1</accession>
<keyword evidence="4 8" id="KW-0812">Transmembrane</keyword>
<keyword evidence="3" id="KW-0808">Transferase</keyword>
<keyword evidence="6 8" id="KW-0472">Membrane</keyword>
<proteinExistence type="inferred from homology"/>
<evidence type="ECO:0000256" key="5">
    <source>
        <dbReference type="ARBA" id="ARBA00022989"/>
    </source>
</evidence>
<reference evidence="9 10" key="1">
    <citation type="submission" date="2024-09" db="EMBL/GenBank/DDBJ databases">
        <authorList>
            <person name="Sun Q."/>
            <person name="Mori K."/>
        </authorList>
    </citation>
    <scope>NUCLEOTIDE SEQUENCE [LARGE SCALE GENOMIC DNA]</scope>
    <source>
        <strain evidence="9 10">CCM 7957</strain>
    </source>
</reference>
<feature type="transmembrane region" description="Helical" evidence="8">
    <location>
        <begin position="113"/>
        <end position="133"/>
    </location>
</feature>
<evidence type="ECO:0000256" key="3">
    <source>
        <dbReference type="ARBA" id="ARBA00022679"/>
    </source>
</evidence>
<dbReference type="Pfam" id="PF09594">
    <property type="entry name" value="GT87"/>
    <property type="match status" value="1"/>
</dbReference>
<feature type="transmembrane region" description="Helical" evidence="8">
    <location>
        <begin position="196"/>
        <end position="215"/>
    </location>
</feature>
<feature type="transmembrane region" description="Helical" evidence="8">
    <location>
        <begin position="368"/>
        <end position="384"/>
    </location>
</feature>
<gene>
    <name evidence="9" type="ORF">ACFFJD_03800</name>
</gene>
<protein>
    <submittedName>
        <fullName evidence="9">Glycosyltransferase 87 family protein</fullName>
    </submittedName>
</protein>
<keyword evidence="2" id="KW-1003">Cell membrane</keyword>